<reference evidence="1 2" key="1">
    <citation type="submission" date="2016-10" db="EMBL/GenBank/DDBJ databases">
        <authorList>
            <person name="de Groot N.N."/>
        </authorList>
    </citation>
    <scope>NUCLEOTIDE SEQUENCE [LARGE SCALE GENOMIC DNA]</scope>
    <source>
        <strain evidence="1 2">DSM 27078</strain>
    </source>
</reference>
<dbReference type="PROSITE" id="PS51257">
    <property type="entry name" value="PROKAR_LIPOPROTEIN"/>
    <property type="match status" value="1"/>
</dbReference>
<evidence type="ECO:0000313" key="1">
    <source>
        <dbReference type="EMBL" id="SEQ06206.1"/>
    </source>
</evidence>
<gene>
    <name evidence="1" type="ORF">SAMN05444005_105158</name>
</gene>
<accession>A0A1H9CY76</accession>
<keyword evidence="2" id="KW-1185">Reference proteome</keyword>
<dbReference type="EMBL" id="FOEI01000005">
    <property type="protein sequence ID" value="SEQ06206.1"/>
    <property type="molecule type" value="Genomic_DNA"/>
</dbReference>
<organism evidence="1 2">
    <name type="scientific">Flavobacterium urocaniciphilum</name>
    <dbReference type="NCBI Taxonomy" id="1299341"/>
    <lineage>
        <taxon>Bacteria</taxon>
        <taxon>Pseudomonadati</taxon>
        <taxon>Bacteroidota</taxon>
        <taxon>Flavobacteriia</taxon>
        <taxon>Flavobacteriales</taxon>
        <taxon>Flavobacteriaceae</taxon>
        <taxon>Flavobacterium</taxon>
    </lineage>
</organism>
<evidence type="ECO:0000313" key="2">
    <source>
        <dbReference type="Proteomes" id="UP000198648"/>
    </source>
</evidence>
<protein>
    <recommendedName>
        <fullName evidence="3">Lipoprotein</fullName>
    </recommendedName>
</protein>
<dbReference type="Proteomes" id="UP000198648">
    <property type="component" value="Unassembled WGS sequence"/>
</dbReference>
<proteinExistence type="predicted"/>
<dbReference type="AlphaFoldDB" id="A0A1H9CY76"/>
<dbReference type="STRING" id="1299341.SAMN05444005_105158"/>
<evidence type="ECO:0008006" key="3">
    <source>
        <dbReference type="Google" id="ProtNLM"/>
    </source>
</evidence>
<name>A0A1H9CY76_9FLAO</name>
<sequence length="153" mass="18450">MRLKFLVIIVSVLVLISCGVSENYSFQEKNVSFKLKFKDNHWVDKMVYDDKRYHYDIIFLGNRKDELISVYIEDKSIKEMYSNRDCKVVFEKERNLYFVECGESGTGNYFESFYIEKKIKNKYIVFRPYKDNINSENIEFLLKKIDQIVIIEK</sequence>
<dbReference type="RefSeq" id="WP_091468620.1">
    <property type="nucleotide sequence ID" value="NZ_FOEI01000005.1"/>
</dbReference>